<comment type="caution">
    <text evidence="1">The sequence shown here is derived from an EMBL/GenBank/DDBJ whole genome shotgun (WGS) entry which is preliminary data.</text>
</comment>
<sequence>MAEKERNILTKKNQPLKTIVYQDIYATKETLEKLQSWESTLELFVTFFAEQRNKPLNKKEIIQHYHAASQIFDVFFDDFTKQTNLLESQLEALRTSRKVGD</sequence>
<organism evidence="1 2">
    <name type="scientific">Vagococcus allomyrinae</name>
    <dbReference type="NCBI Taxonomy" id="2794353"/>
    <lineage>
        <taxon>Bacteria</taxon>
        <taxon>Bacillati</taxon>
        <taxon>Bacillota</taxon>
        <taxon>Bacilli</taxon>
        <taxon>Lactobacillales</taxon>
        <taxon>Enterococcaceae</taxon>
        <taxon>Vagococcus</taxon>
    </lineage>
</organism>
<dbReference type="AlphaFoldDB" id="A0A940SU52"/>
<evidence type="ECO:0000313" key="1">
    <source>
        <dbReference type="EMBL" id="MBP1040980.1"/>
    </source>
</evidence>
<dbReference type="RefSeq" id="WP_209526582.1">
    <property type="nucleotide sequence ID" value="NZ_JAEEGA010000004.1"/>
</dbReference>
<keyword evidence="2" id="KW-1185">Reference proteome</keyword>
<evidence type="ECO:0000313" key="2">
    <source>
        <dbReference type="Proteomes" id="UP000674938"/>
    </source>
</evidence>
<protein>
    <submittedName>
        <fullName evidence="1">Uncharacterized protein</fullName>
    </submittedName>
</protein>
<accession>A0A940SU52</accession>
<dbReference type="Proteomes" id="UP000674938">
    <property type="component" value="Unassembled WGS sequence"/>
</dbReference>
<reference evidence="1" key="1">
    <citation type="submission" date="2020-12" db="EMBL/GenBank/DDBJ databases">
        <title>Vagococcus allomyrinae sp. nov. and Enterococcus lavae sp. nov., isolated from the larvae of Allomyrina dichotoma.</title>
        <authorList>
            <person name="Lee S.D."/>
        </authorList>
    </citation>
    <scope>NUCLEOTIDE SEQUENCE</scope>
    <source>
        <strain evidence="1">BWB3-3</strain>
    </source>
</reference>
<proteinExistence type="predicted"/>
<gene>
    <name evidence="1" type="ORF">I6N95_08195</name>
</gene>
<dbReference type="EMBL" id="JAEEGA010000004">
    <property type="protein sequence ID" value="MBP1040980.1"/>
    <property type="molecule type" value="Genomic_DNA"/>
</dbReference>
<name>A0A940SU52_9ENTE</name>